<sequence>MTDSMKIIYGIVPEVTLVRGFNFAIIVYITEEVNNGTRNN</sequence>
<keyword evidence="1" id="KW-1133">Transmembrane helix</keyword>
<name>A0ABV2PHW0_9BACI</name>
<keyword evidence="3" id="KW-1185">Reference proteome</keyword>
<dbReference type="Proteomes" id="UP001549363">
    <property type="component" value="Unassembled WGS sequence"/>
</dbReference>
<feature type="transmembrane region" description="Helical" evidence="1">
    <location>
        <begin position="7"/>
        <end position="30"/>
    </location>
</feature>
<comment type="caution">
    <text evidence="2">The sequence shown here is derived from an EMBL/GenBank/DDBJ whole genome shotgun (WGS) entry which is preliminary data.</text>
</comment>
<protein>
    <submittedName>
        <fullName evidence="2">Uncharacterized protein</fullName>
    </submittedName>
</protein>
<reference evidence="2 3" key="1">
    <citation type="submission" date="2024-06" db="EMBL/GenBank/DDBJ databases">
        <title>Sorghum-associated microbial communities from plants grown in Nebraska, USA.</title>
        <authorList>
            <person name="Schachtman D."/>
        </authorList>
    </citation>
    <scope>NUCLEOTIDE SEQUENCE [LARGE SCALE GENOMIC DNA]</scope>
    <source>
        <strain evidence="2 3">736</strain>
    </source>
</reference>
<proteinExistence type="predicted"/>
<accession>A0ABV2PHW0</accession>
<keyword evidence="1" id="KW-0812">Transmembrane</keyword>
<evidence type="ECO:0000313" key="2">
    <source>
        <dbReference type="EMBL" id="MET4560194.1"/>
    </source>
</evidence>
<evidence type="ECO:0000256" key="1">
    <source>
        <dbReference type="SAM" id="Phobius"/>
    </source>
</evidence>
<keyword evidence="1" id="KW-0472">Membrane</keyword>
<organism evidence="2 3">
    <name type="scientific">Lysinibacillus parviboronicapiens</name>
    <dbReference type="NCBI Taxonomy" id="436516"/>
    <lineage>
        <taxon>Bacteria</taxon>
        <taxon>Bacillati</taxon>
        <taxon>Bacillota</taxon>
        <taxon>Bacilli</taxon>
        <taxon>Bacillales</taxon>
        <taxon>Bacillaceae</taxon>
        <taxon>Lysinibacillus</taxon>
    </lineage>
</organism>
<evidence type="ECO:0000313" key="3">
    <source>
        <dbReference type="Proteomes" id="UP001549363"/>
    </source>
</evidence>
<gene>
    <name evidence="2" type="ORF">ABIA69_001338</name>
</gene>
<dbReference type="EMBL" id="JBEPSB010000004">
    <property type="protein sequence ID" value="MET4560194.1"/>
    <property type="molecule type" value="Genomic_DNA"/>
</dbReference>